<dbReference type="FunFam" id="2.170.150.10:FF:000002">
    <property type="entry name" value="Translationally-controlled tumor protein homolog"/>
    <property type="match status" value="1"/>
</dbReference>
<comment type="similarity">
    <text evidence="2">Belongs to the TCTP family.</text>
</comment>
<dbReference type="GO" id="GO:0005509">
    <property type="term" value="F:calcium ion binding"/>
    <property type="evidence" value="ECO:0007669"/>
    <property type="project" value="TreeGrafter"/>
</dbReference>
<comment type="caution">
    <text evidence="4">The sequence shown here is derived from an EMBL/GenBank/DDBJ whole genome shotgun (WGS) entry which is preliminary data.</text>
</comment>
<dbReference type="PRINTS" id="PR01653">
    <property type="entry name" value="TCTPROTEIN"/>
</dbReference>
<name>A0A9Q1F2W2_SYNKA</name>
<dbReference type="PANTHER" id="PTHR11991">
    <property type="entry name" value="TRANSLATIONALLY CONTROLLED TUMOR PROTEIN-RELATED"/>
    <property type="match status" value="1"/>
</dbReference>
<protein>
    <recommendedName>
        <fullName evidence="1">Translationally-controlled tumor protein homolog</fullName>
    </recommendedName>
</protein>
<dbReference type="GO" id="GO:0005737">
    <property type="term" value="C:cytoplasm"/>
    <property type="evidence" value="ECO:0007669"/>
    <property type="project" value="TreeGrafter"/>
</dbReference>
<dbReference type="InterPro" id="IPR011323">
    <property type="entry name" value="Mss4/transl-control_tumour"/>
</dbReference>
<dbReference type="InterPro" id="IPR034737">
    <property type="entry name" value="TCTP"/>
</dbReference>
<reference evidence="4" key="1">
    <citation type="journal article" date="2023" name="Science">
        <title>Genome structures resolve the early diversification of teleost fishes.</title>
        <authorList>
            <person name="Parey E."/>
            <person name="Louis A."/>
            <person name="Montfort J."/>
            <person name="Bouchez O."/>
            <person name="Roques C."/>
            <person name="Iampietro C."/>
            <person name="Lluch J."/>
            <person name="Castinel A."/>
            <person name="Donnadieu C."/>
            <person name="Desvignes T."/>
            <person name="Floi Bucao C."/>
            <person name="Jouanno E."/>
            <person name="Wen M."/>
            <person name="Mejri S."/>
            <person name="Dirks R."/>
            <person name="Jansen H."/>
            <person name="Henkel C."/>
            <person name="Chen W.J."/>
            <person name="Zahm M."/>
            <person name="Cabau C."/>
            <person name="Klopp C."/>
            <person name="Thompson A.W."/>
            <person name="Robinson-Rechavi M."/>
            <person name="Braasch I."/>
            <person name="Lecointre G."/>
            <person name="Bobe J."/>
            <person name="Postlethwait J.H."/>
            <person name="Berthelot C."/>
            <person name="Roest Crollius H."/>
            <person name="Guiguen Y."/>
        </authorList>
    </citation>
    <scope>NUCLEOTIDE SEQUENCE</scope>
    <source>
        <strain evidence="4">WJC10195</strain>
    </source>
</reference>
<dbReference type="InterPro" id="IPR018105">
    <property type="entry name" value="Translational_control_tumour_p"/>
</dbReference>
<dbReference type="AlphaFoldDB" id="A0A9Q1F2W2"/>
<dbReference type="Proteomes" id="UP001152622">
    <property type="component" value="Chromosome 9"/>
</dbReference>
<sequence>MRLYRDIITGDEMFSDVFKITESTNGILYEVEGKLEIRSEDVNCAIGGNPSADQKEEILLPNTFSGVDIVMNHKLQKMDYTKQIYKDYIKDYMKAIKAKLEETNPDRVEAFMSGAKAEVVKLLPKLKNCQYFRGESMNTDGMVVLLDYRDDGSTPYLIYFKDGLSMEKC</sequence>
<dbReference type="Pfam" id="PF00838">
    <property type="entry name" value="TCTP"/>
    <property type="match status" value="1"/>
</dbReference>
<dbReference type="PROSITE" id="PS51797">
    <property type="entry name" value="TCTP_3"/>
    <property type="match status" value="1"/>
</dbReference>
<dbReference type="PANTHER" id="PTHR11991:SF0">
    <property type="entry name" value="TRANSLATIONALLY-CONTROLLED TUMOR PROTEIN"/>
    <property type="match status" value="1"/>
</dbReference>
<dbReference type="OrthoDB" id="10248936at2759"/>
<keyword evidence="5" id="KW-1185">Reference proteome</keyword>
<evidence type="ECO:0000313" key="5">
    <source>
        <dbReference type="Proteomes" id="UP001152622"/>
    </source>
</evidence>
<dbReference type="SUPFAM" id="SSF51316">
    <property type="entry name" value="Mss4-like"/>
    <property type="match status" value="1"/>
</dbReference>
<dbReference type="EMBL" id="JAINUF010000009">
    <property type="protein sequence ID" value="KAJ8350007.1"/>
    <property type="molecule type" value="Genomic_DNA"/>
</dbReference>
<evidence type="ECO:0000259" key="3">
    <source>
        <dbReference type="PROSITE" id="PS51797"/>
    </source>
</evidence>
<evidence type="ECO:0000256" key="2">
    <source>
        <dbReference type="PROSITE-ProRule" id="PRU01133"/>
    </source>
</evidence>
<gene>
    <name evidence="4" type="ORF">SKAU_G00251370</name>
</gene>
<organism evidence="4 5">
    <name type="scientific">Synaphobranchus kaupii</name>
    <name type="common">Kaup's arrowtooth eel</name>
    <dbReference type="NCBI Taxonomy" id="118154"/>
    <lineage>
        <taxon>Eukaryota</taxon>
        <taxon>Metazoa</taxon>
        <taxon>Chordata</taxon>
        <taxon>Craniata</taxon>
        <taxon>Vertebrata</taxon>
        <taxon>Euteleostomi</taxon>
        <taxon>Actinopterygii</taxon>
        <taxon>Neopterygii</taxon>
        <taxon>Teleostei</taxon>
        <taxon>Anguilliformes</taxon>
        <taxon>Synaphobranchidae</taxon>
        <taxon>Synaphobranchus</taxon>
    </lineage>
</organism>
<dbReference type="Gene3D" id="2.170.150.10">
    <property type="entry name" value="Metal Binding Protein, Guanine Nucleotide Exchange Factor, Chain A"/>
    <property type="match status" value="1"/>
</dbReference>
<dbReference type="InterPro" id="IPR011057">
    <property type="entry name" value="Mss4-like_sf"/>
</dbReference>
<feature type="domain" description="TCTP" evidence="3">
    <location>
        <begin position="1"/>
        <end position="169"/>
    </location>
</feature>
<evidence type="ECO:0000313" key="4">
    <source>
        <dbReference type="EMBL" id="KAJ8350007.1"/>
    </source>
</evidence>
<accession>A0A9Q1F2W2</accession>
<proteinExistence type="inferred from homology"/>
<evidence type="ECO:0000256" key="1">
    <source>
        <dbReference type="ARBA" id="ARBA00014759"/>
    </source>
</evidence>